<gene>
    <name evidence="2" type="ORF">B296_00009399</name>
</gene>
<evidence type="ECO:0000313" key="3">
    <source>
        <dbReference type="Proteomes" id="UP000287651"/>
    </source>
</evidence>
<organism evidence="2 3">
    <name type="scientific">Ensete ventricosum</name>
    <name type="common">Abyssinian banana</name>
    <name type="synonym">Musa ensete</name>
    <dbReference type="NCBI Taxonomy" id="4639"/>
    <lineage>
        <taxon>Eukaryota</taxon>
        <taxon>Viridiplantae</taxon>
        <taxon>Streptophyta</taxon>
        <taxon>Embryophyta</taxon>
        <taxon>Tracheophyta</taxon>
        <taxon>Spermatophyta</taxon>
        <taxon>Magnoliopsida</taxon>
        <taxon>Liliopsida</taxon>
        <taxon>Zingiberales</taxon>
        <taxon>Musaceae</taxon>
        <taxon>Ensete</taxon>
    </lineage>
</organism>
<feature type="region of interest" description="Disordered" evidence="1">
    <location>
        <begin position="26"/>
        <end position="71"/>
    </location>
</feature>
<evidence type="ECO:0000256" key="1">
    <source>
        <dbReference type="SAM" id="MobiDB-lite"/>
    </source>
</evidence>
<proteinExistence type="predicted"/>
<reference evidence="2 3" key="1">
    <citation type="journal article" date="2014" name="Agronomy (Basel)">
        <title>A Draft Genome Sequence for Ensete ventricosum, the Drought-Tolerant Tree Against Hunger.</title>
        <authorList>
            <person name="Harrison J."/>
            <person name="Moore K.A."/>
            <person name="Paszkiewicz K."/>
            <person name="Jones T."/>
            <person name="Grant M."/>
            <person name="Ambacheew D."/>
            <person name="Muzemil S."/>
            <person name="Studholme D.J."/>
        </authorList>
    </citation>
    <scope>NUCLEOTIDE SEQUENCE [LARGE SCALE GENOMIC DNA]</scope>
</reference>
<name>A0A427A1C4_ENSVE</name>
<comment type="caution">
    <text evidence="2">The sequence shown here is derived from an EMBL/GenBank/DDBJ whole genome shotgun (WGS) entry which is preliminary data.</text>
</comment>
<dbReference type="Proteomes" id="UP000287651">
    <property type="component" value="Unassembled WGS sequence"/>
</dbReference>
<sequence>MAYYRTPAAIQNENFRIRIGKDVDLAKAAPPKPAKAGRQERKALKDLSNTGKPPVSGPSKASALKDKSALRAREAIKTAPKRTFLTDEETKRCHEWAREGIEQTHFTGNDLQKLQKDIDEERKFCVNKMVWKVISDLHERSNDLGLTKEVSRWNVVTCKCYTSESGQVLSKGTKDAKQMELETEVLPIITTSPTPGLSSFLPSSRFRTYYMVLVLAGHEEMDSLLESEADHLSFLEQPIEFHLKEDYNADGALA</sequence>
<dbReference type="EMBL" id="AMZH03004139">
    <property type="protein sequence ID" value="RRT70059.1"/>
    <property type="molecule type" value="Genomic_DNA"/>
</dbReference>
<protein>
    <submittedName>
        <fullName evidence="2">Uncharacterized protein</fullName>
    </submittedName>
</protein>
<evidence type="ECO:0000313" key="2">
    <source>
        <dbReference type="EMBL" id="RRT70059.1"/>
    </source>
</evidence>
<accession>A0A427A1C4</accession>
<dbReference type="AlphaFoldDB" id="A0A427A1C4"/>